<dbReference type="AlphaFoldDB" id="A0A0F5ETM4"/>
<reference evidence="1 6" key="2">
    <citation type="submission" date="2018-11" db="EMBL/GenBank/DDBJ databases">
        <title>Sequencing Av. paragallinarum serogroups.</title>
        <authorList>
            <person name="Hellmuth J.E."/>
            <person name="Boucher C.E."/>
            <person name="Cason E.D."/>
        </authorList>
    </citation>
    <scope>NUCLEOTIDE SEQUENCE [LARGE SCALE GENOMIC DNA]</scope>
    <source>
        <strain evidence="1 6">SA-3</strain>
    </source>
</reference>
<protein>
    <submittedName>
        <fullName evidence="1">Uncharacterized protein</fullName>
    </submittedName>
</protein>
<dbReference type="Proteomes" id="UP000254620">
    <property type="component" value="Unassembled WGS sequence"/>
</dbReference>
<accession>A0A0F5ETM4</accession>
<evidence type="ECO:0000313" key="3">
    <source>
        <dbReference type="EMBL" id="SUU96979.1"/>
    </source>
</evidence>
<dbReference type="EMBL" id="UGHK01000002">
    <property type="protein sequence ID" value="STO72097.1"/>
    <property type="molecule type" value="Genomic_DNA"/>
</dbReference>
<dbReference type="EMBL" id="RQXS01000111">
    <property type="protein sequence ID" value="RZN54100.1"/>
    <property type="molecule type" value="Genomic_DNA"/>
</dbReference>
<name>A0A0F5ETM4_AVIPA</name>
<evidence type="ECO:0000313" key="2">
    <source>
        <dbReference type="EMBL" id="STO72097.1"/>
    </source>
</evidence>
<evidence type="ECO:0000313" key="4">
    <source>
        <dbReference type="Proteomes" id="UP000254465"/>
    </source>
</evidence>
<evidence type="ECO:0000313" key="5">
    <source>
        <dbReference type="Proteomes" id="UP000254620"/>
    </source>
</evidence>
<dbReference type="RefSeq" id="WP_017805843.1">
    <property type="nucleotide sequence ID" value="NZ_JBANLW010000127.1"/>
</dbReference>
<dbReference type="EMBL" id="UFSW01000001">
    <property type="protein sequence ID" value="SUU96979.1"/>
    <property type="molecule type" value="Genomic_DNA"/>
</dbReference>
<reference evidence="4 5" key="1">
    <citation type="submission" date="2018-06" db="EMBL/GenBank/DDBJ databases">
        <authorList>
            <consortium name="Pathogen Informatics"/>
            <person name="Doyle S."/>
        </authorList>
    </citation>
    <scope>NUCLEOTIDE SEQUENCE [LARGE SCALE GENOMIC DNA]</scope>
    <source>
        <strain evidence="3 5">NCTC10926</strain>
        <strain evidence="2 4">NCTC11296</strain>
    </source>
</reference>
<evidence type="ECO:0000313" key="1">
    <source>
        <dbReference type="EMBL" id="RZN54100.1"/>
    </source>
</evidence>
<dbReference type="eggNOG" id="ENOG5031K3T">
    <property type="taxonomic scope" value="Bacteria"/>
</dbReference>
<sequence length="75" mass="8593">MFNIFKKPYEKGTLEAWTKMCDDIAKVAILAVPVILYNNDPFLQKVINLIALAISAYSTIWSARICRKLTENKED</sequence>
<evidence type="ECO:0000313" key="6">
    <source>
        <dbReference type="Proteomes" id="UP000294229"/>
    </source>
</evidence>
<organism evidence="1 6">
    <name type="scientific">Avibacterium paragallinarum</name>
    <name type="common">Haemophilus gallinarum</name>
    <dbReference type="NCBI Taxonomy" id="728"/>
    <lineage>
        <taxon>Bacteria</taxon>
        <taxon>Pseudomonadati</taxon>
        <taxon>Pseudomonadota</taxon>
        <taxon>Gammaproteobacteria</taxon>
        <taxon>Pasteurellales</taxon>
        <taxon>Pasteurellaceae</taxon>
        <taxon>Avibacterium</taxon>
    </lineage>
</organism>
<dbReference type="Proteomes" id="UP000254465">
    <property type="component" value="Unassembled WGS sequence"/>
</dbReference>
<proteinExistence type="predicted"/>
<gene>
    <name evidence="1" type="ORF">EIG79_12035</name>
    <name evidence="3" type="ORF">NCTC10926_00336</name>
    <name evidence="2" type="ORF">NCTC11296_02017</name>
</gene>
<dbReference type="OrthoDB" id="5690589at2"/>
<dbReference type="Proteomes" id="UP000294229">
    <property type="component" value="Unassembled WGS sequence"/>
</dbReference>